<organism evidence="1 2">
    <name type="scientific">Diphasiastrum complanatum</name>
    <name type="common">Issler's clubmoss</name>
    <name type="synonym">Lycopodium complanatum</name>
    <dbReference type="NCBI Taxonomy" id="34168"/>
    <lineage>
        <taxon>Eukaryota</taxon>
        <taxon>Viridiplantae</taxon>
        <taxon>Streptophyta</taxon>
        <taxon>Embryophyta</taxon>
        <taxon>Tracheophyta</taxon>
        <taxon>Lycopodiopsida</taxon>
        <taxon>Lycopodiales</taxon>
        <taxon>Lycopodiaceae</taxon>
        <taxon>Lycopodioideae</taxon>
        <taxon>Diphasiastrum</taxon>
    </lineage>
</organism>
<accession>A0ACC2DIJ0</accession>
<proteinExistence type="predicted"/>
<name>A0ACC2DIJ0_DIPCM</name>
<gene>
    <name evidence="1" type="ORF">O6H91_06G124200</name>
</gene>
<dbReference type="EMBL" id="CM055097">
    <property type="protein sequence ID" value="KAJ7554082.1"/>
    <property type="molecule type" value="Genomic_DNA"/>
</dbReference>
<protein>
    <submittedName>
        <fullName evidence="1">Uncharacterized protein</fullName>
    </submittedName>
</protein>
<evidence type="ECO:0000313" key="2">
    <source>
        <dbReference type="Proteomes" id="UP001162992"/>
    </source>
</evidence>
<sequence length="584" mass="63243">MRTVWPISFSASTNLSYIYGPLASSMLSANCAPFTLSRRWKDGLVAFHSLSSSQYDAVGCGKSSVLGGWRNSQGLVKYRRTLGFKHGSCSGVPTRASSSPVYSGHSGGSAGAEEKPPTSFVWSDKKRPRICILGGGFGGLYTALRLETLVWPPGKQPQVLLVDQSDRFVFKPMLYELLSKEVDPWEIAPLFADLLSSTSIQFRKDKVVAVCPCDGGDKLSETRSGGIVYLGSGISVEYDCLQLSWTDGGIRLVLALGAESKLDVVPGALDYALPFNTLEDALEVDRRLKSLERERFEPGKPPIRVVIVGAGYSGIELAATVSERLGKKGIVQVVNPSSEICPTASAGSREAAIRVLSSRKVELILCYFVSAIKVSPEVDNVFVLDLMPATRSTRRSNMFTKNLEADLVLWTVGNKPLVPSNEPGSVTKPFLVNGRGQAETDETLRVKGHPRIFAIGDSASTRDSSGRLLAATAQVAFQQADYAGWNLWAAINNRPLLPFRYQHLGELMVLGSNDAAVTPGFIEGFTLDGSLGHTVRKLAYLYRLPTNEHRVKVGLSWLGKTTIKSISDVQDTLTKLIGQTSAST</sequence>
<evidence type="ECO:0000313" key="1">
    <source>
        <dbReference type="EMBL" id="KAJ7554082.1"/>
    </source>
</evidence>
<dbReference type="Proteomes" id="UP001162992">
    <property type="component" value="Chromosome 6"/>
</dbReference>
<comment type="caution">
    <text evidence="1">The sequence shown here is derived from an EMBL/GenBank/DDBJ whole genome shotgun (WGS) entry which is preliminary data.</text>
</comment>
<reference evidence="2" key="1">
    <citation type="journal article" date="2024" name="Proc. Natl. Acad. Sci. U.S.A.">
        <title>Extraordinary preservation of gene collinearity over three hundred million years revealed in homosporous lycophytes.</title>
        <authorList>
            <person name="Li C."/>
            <person name="Wickell D."/>
            <person name="Kuo L.Y."/>
            <person name="Chen X."/>
            <person name="Nie B."/>
            <person name="Liao X."/>
            <person name="Peng D."/>
            <person name="Ji J."/>
            <person name="Jenkins J."/>
            <person name="Williams M."/>
            <person name="Shu S."/>
            <person name="Plott C."/>
            <person name="Barry K."/>
            <person name="Rajasekar S."/>
            <person name="Grimwood J."/>
            <person name="Han X."/>
            <person name="Sun S."/>
            <person name="Hou Z."/>
            <person name="He W."/>
            <person name="Dai G."/>
            <person name="Sun C."/>
            <person name="Schmutz J."/>
            <person name="Leebens-Mack J.H."/>
            <person name="Li F.W."/>
            <person name="Wang L."/>
        </authorList>
    </citation>
    <scope>NUCLEOTIDE SEQUENCE [LARGE SCALE GENOMIC DNA]</scope>
    <source>
        <strain evidence="2">cv. PW_Plant_1</strain>
    </source>
</reference>
<keyword evidence="2" id="KW-1185">Reference proteome</keyword>